<evidence type="ECO:0000256" key="1">
    <source>
        <dbReference type="SAM" id="MobiDB-lite"/>
    </source>
</evidence>
<feature type="region of interest" description="Disordered" evidence="1">
    <location>
        <begin position="218"/>
        <end position="250"/>
    </location>
</feature>
<name>A0A918CES1_9DEIO</name>
<reference evidence="2" key="2">
    <citation type="submission" date="2020-09" db="EMBL/GenBank/DDBJ databases">
        <authorList>
            <person name="Sun Q."/>
            <person name="Ohkuma M."/>
        </authorList>
    </citation>
    <scope>NUCLEOTIDE SEQUENCE</scope>
    <source>
        <strain evidence="2">JCM 31311</strain>
    </source>
</reference>
<dbReference type="SUPFAM" id="SSF143990">
    <property type="entry name" value="YbiA-like"/>
    <property type="match status" value="1"/>
</dbReference>
<organism evidence="2 3">
    <name type="scientific">Deinococcus ruber</name>
    <dbReference type="NCBI Taxonomy" id="1848197"/>
    <lineage>
        <taxon>Bacteria</taxon>
        <taxon>Thermotogati</taxon>
        <taxon>Deinococcota</taxon>
        <taxon>Deinococci</taxon>
        <taxon>Deinococcales</taxon>
        <taxon>Deinococcaceae</taxon>
        <taxon>Deinococcus</taxon>
    </lineage>
</organism>
<proteinExistence type="predicted"/>
<accession>A0A918CES1</accession>
<dbReference type="Proteomes" id="UP000603865">
    <property type="component" value="Unassembled WGS sequence"/>
</dbReference>
<dbReference type="AlphaFoldDB" id="A0A918CES1"/>
<keyword evidence="3" id="KW-1185">Reference proteome</keyword>
<comment type="caution">
    <text evidence="2">The sequence shown here is derived from an EMBL/GenBank/DDBJ whole genome shotgun (WGS) entry which is preliminary data.</text>
</comment>
<protein>
    <submittedName>
        <fullName evidence="2">Uncharacterized protein</fullName>
    </submittedName>
</protein>
<dbReference type="Gene3D" id="1.10.357.40">
    <property type="entry name" value="YbiA-like"/>
    <property type="match status" value="1"/>
</dbReference>
<dbReference type="InterPro" id="IPR037238">
    <property type="entry name" value="YbiA-like_sf"/>
</dbReference>
<evidence type="ECO:0000313" key="3">
    <source>
        <dbReference type="Proteomes" id="UP000603865"/>
    </source>
</evidence>
<dbReference type="EMBL" id="BMQL01000020">
    <property type="protein sequence ID" value="GGR17557.1"/>
    <property type="molecule type" value="Genomic_DNA"/>
</dbReference>
<reference evidence="2" key="1">
    <citation type="journal article" date="2014" name="Int. J. Syst. Evol. Microbiol.">
        <title>Complete genome sequence of Corynebacterium casei LMG S-19264T (=DSM 44701T), isolated from a smear-ripened cheese.</title>
        <authorList>
            <consortium name="US DOE Joint Genome Institute (JGI-PGF)"/>
            <person name="Walter F."/>
            <person name="Albersmeier A."/>
            <person name="Kalinowski J."/>
            <person name="Ruckert C."/>
        </authorList>
    </citation>
    <scope>NUCLEOTIDE SEQUENCE</scope>
    <source>
        <strain evidence="2">JCM 31311</strain>
    </source>
</reference>
<gene>
    <name evidence="2" type="ORF">GCM10008957_32900</name>
</gene>
<evidence type="ECO:0000313" key="2">
    <source>
        <dbReference type="EMBL" id="GGR17557.1"/>
    </source>
</evidence>
<sequence>MLVQWRVSEEGLSFVRWPVRAVKVGTRLTLQADAPKAEQTLPFVPLTGPDPYPLDRWAGVPFDAQVAALVEAIYIERIEVAELGAFTNVDVLAWRGDTRLSVEVKVRTRQAEADPADLRLTDTQLETMLQLRNAGWPAHFVVLSVPEWQRTPQAQLAAGTWHSCHTQATRSALNVTLEVKEPLVPLSVRGLLRARARYEAAVAPEPTTDVEAAAVPKRPTLPHPKRARTTRGVDARPAVLSPGEEPLDGPPRIVAFTGEHSWLHPAHPHPVTLGGRRYPSALAAFLAARTLDPEVREALTQAVSLERALRVCAGQPERAGWGSLRMQVVEALFRTVFSARPERLGSALLNTFPALLVDQTVEHPFLVGLRGPLAALTQQRAVLAHAHASAAERPCLRCSFALESKWPGFVGCAVPGGQMATRTCTDAPLVFGPAHDGAGKLNLTARLLPLTATGTHLFRPGWTSIEESAFRRG</sequence>